<dbReference type="AlphaFoldDB" id="A0A076L021"/>
<evidence type="ECO:0000313" key="1">
    <source>
        <dbReference type="EMBL" id="AII97773.1"/>
    </source>
</evidence>
<organism evidence="1">
    <name type="scientific">Nephila pilipes</name>
    <name type="common">Giant wood spider</name>
    <name type="synonym">Nephila maculata</name>
    <dbReference type="NCBI Taxonomy" id="299642"/>
    <lineage>
        <taxon>Eukaryota</taxon>
        <taxon>Metazoa</taxon>
        <taxon>Ecdysozoa</taxon>
        <taxon>Arthropoda</taxon>
        <taxon>Chelicerata</taxon>
        <taxon>Arachnida</taxon>
        <taxon>Araneae</taxon>
        <taxon>Araneomorphae</taxon>
        <taxon>Entelegynae</taxon>
        <taxon>Araneoidea</taxon>
        <taxon>Nephilidae</taxon>
        <taxon>Nephila</taxon>
    </lineage>
</organism>
<dbReference type="EMBL" id="KF433449">
    <property type="protein sequence ID" value="AII97773.1"/>
    <property type="molecule type" value="mRNA"/>
</dbReference>
<accession>A0A076L021</accession>
<proteinExistence type="evidence at transcript level"/>
<reference evidence="1" key="1">
    <citation type="submission" date="2013-07" db="EMBL/GenBank/DDBJ databases">
        <title>Nephila pilipes venom gland.</title>
        <authorList>
            <person name="Huo L.J."/>
        </authorList>
    </citation>
    <scope>NUCLEOTIDE SEQUENCE</scope>
    <source>
        <tissue evidence="1">Venom gland</tissue>
    </source>
</reference>
<protein>
    <submittedName>
        <fullName evidence="1">BLTX395</fullName>
    </submittedName>
</protein>
<name>A0A076L021_NEPPI</name>
<sequence>MLLIAFTTCFCTFFFVSKAVAVHVFYVTRFSLKNFQ</sequence>